<name>A0A158L023_9BURK</name>
<dbReference type="OrthoDB" id="9132286at2"/>
<keyword evidence="2" id="KW-1185">Reference proteome</keyword>
<dbReference type="RefSeq" id="WP_061151817.1">
    <property type="nucleotide sequence ID" value="NZ_FCOM02000071.1"/>
</dbReference>
<evidence type="ECO:0000313" key="1">
    <source>
        <dbReference type="EMBL" id="SAL86323.1"/>
    </source>
</evidence>
<gene>
    <name evidence="1" type="ORF">AWB74_07654</name>
</gene>
<comment type="caution">
    <text evidence="1">The sequence shown here is derived from an EMBL/GenBank/DDBJ whole genome shotgun (WGS) entry which is preliminary data.</text>
</comment>
<dbReference type="EMBL" id="FCOM02000071">
    <property type="protein sequence ID" value="SAL86323.1"/>
    <property type="molecule type" value="Genomic_DNA"/>
</dbReference>
<organism evidence="1 2">
    <name type="scientific">Caballeronia arvi</name>
    <dbReference type="NCBI Taxonomy" id="1777135"/>
    <lineage>
        <taxon>Bacteria</taxon>
        <taxon>Pseudomonadati</taxon>
        <taxon>Pseudomonadota</taxon>
        <taxon>Betaproteobacteria</taxon>
        <taxon>Burkholderiales</taxon>
        <taxon>Burkholderiaceae</taxon>
        <taxon>Caballeronia</taxon>
    </lineage>
</organism>
<accession>A0A158L023</accession>
<dbReference type="AlphaFoldDB" id="A0A158L023"/>
<dbReference type="Proteomes" id="UP000055019">
    <property type="component" value="Unassembled WGS sequence"/>
</dbReference>
<proteinExistence type="predicted"/>
<sequence length="84" mass="9642">MNESHVFEFNHRRTEGLRRTYKVMLNVTRLPSGTFAYKAWVHHEGIFKGNGLVFPLVSTNFDEATLEARGRIEADIEQMTGVSE</sequence>
<evidence type="ECO:0000313" key="2">
    <source>
        <dbReference type="Proteomes" id="UP000055019"/>
    </source>
</evidence>
<reference evidence="1" key="1">
    <citation type="submission" date="2016-01" db="EMBL/GenBank/DDBJ databases">
        <authorList>
            <person name="Peeters C."/>
        </authorList>
    </citation>
    <scope>NUCLEOTIDE SEQUENCE [LARGE SCALE GENOMIC DNA]</scope>
    <source>
        <strain evidence="1">LMG 29317</strain>
    </source>
</reference>
<protein>
    <submittedName>
        <fullName evidence="1">Uncharacterized protein</fullName>
    </submittedName>
</protein>